<evidence type="ECO:0000313" key="3">
    <source>
        <dbReference type="Proteomes" id="UP000015104"/>
    </source>
</evidence>
<dbReference type="KEGG" id="tut:107367609"/>
<proteinExistence type="predicted"/>
<dbReference type="EMBL" id="CAEY01000440">
    <property type="status" value="NOT_ANNOTATED_CDS"/>
    <property type="molecule type" value="Genomic_DNA"/>
</dbReference>
<keyword evidence="3" id="KW-1185">Reference proteome</keyword>
<dbReference type="EnsemblMetazoa" id="tetur01g03870.1">
    <property type="protein sequence ID" value="tetur01g03870.1"/>
    <property type="gene ID" value="tetur01g03870"/>
</dbReference>
<evidence type="ECO:0000256" key="1">
    <source>
        <dbReference type="SAM" id="MobiDB-lite"/>
    </source>
</evidence>
<dbReference type="Proteomes" id="UP000015104">
    <property type="component" value="Unassembled WGS sequence"/>
</dbReference>
<name>T1JQN6_TETUR</name>
<gene>
    <name evidence="2" type="primary">107367609</name>
</gene>
<dbReference type="HOGENOM" id="CLU_676745_0_0_1"/>
<feature type="region of interest" description="Disordered" evidence="1">
    <location>
        <begin position="265"/>
        <end position="325"/>
    </location>
</feature>
<protein>
    <submittedName>
        <fullName evidence="2">Uncharacterized protein</fullName>
    </submittedName>
</protein>
<feature type="compositionally biased region" description="Basic and acidic residues" evidence="1">
    <location>
        <begin position="354"/>
        <end position="364"/>
    </location>
</feature>
<dbReference type="OMA" id="GFKEFGY"/>
<sequence>MKLDPDKPFFDKLKEGVEYIETSVRSLKQELDNGFPSLDGPLTDQDIDKINQFDDSVKNTFADVSILFNQLMKHPFNLDDLDRNVEDLKTKLIQFENNSGFKEFGYKPFVYASPEKRKATPQLVNGDIDETVKPTLSNLLKDKEVDKSKLLRSTFKVTGRKNVDNKRKSIIEATKNPTTHANLGSNLSTQDVKRYPMMPPSFLASPNDREDSQDGVSIKYITGCKAANGLNDLTASFTSSVADSTAPNNRYDASTVLVEFTPGLTTTRPVSKGKPRNNLRPPLDYRPGKFSNPRNNSEDVKNESTPPNNRTFLKKNRSATPESPVFPWSAAANKIKNSHNTYRISPEPRANLRSLEKSTPEEPKPPSGTSAIKKSLPGTPEMPSISIDTTLHQKILTKAKTLRDNVF</sequence>
<evidence type="ECO:0000313" key="2">
    <source>
        <dbReference type="EnsemblMetazoa" id="tetur01g03870.1"/>
    </source>
</evidence>
<reference evidence="2" key="2">
    <citation type="submission" date="2015-06" db="UniProtKB">
        <authorList>
            <consortium name="EnsemblMetazoa"/>
        </authorList>
    </citation>
    <scope>IDENTIFICATION</scope>
</reference>
<accession>T1JQN6</accession>
<organism evidence="2 3">
    <name type="scientific">Tetranychus urticae</name>
    <name type="common">Two-spotted spider mite</name>
    <dbReference type="NCBI Taxonomy" id="32264"/>
    <lineage>
        <taxon>Eukaryota</taxon>
        <taxon>Metazoa</taxon>
        <taxon>Ecdysozoa</taxon>
        <taxon>Arthropoda</taxon>
        <taxon>Chelicerata</taxon>
        <taxon>Arachnida</taxon>
        <taxon>Acari</taxon>
        <taxon>Acariformes</taxon>
        <taxon>Trombidiformes</taxon>
        <taxon>Prostigmata</taxon>
        <taxon>Eleutherengona</taxon>
        <taxon>Raphignathae</taxon>
        <taxon>Tetranychoidea</taxon>
        <taxon>Tetranychidae</taxon>
        <taxon>Tetranychus</taxon>
    </lineage>
</organism>
<dbReference type="AlphaFoldDB" id="T1JQN6"/>
<dbReference type="OrthoDB" id="6521338at2759"/>
<reference evidence="3" key="1">
    <citation type="submission" date="2011-08" db="EMBL/GenBank/DDBJ databases">
        <authorList>
            <person name="Rombauts S."/>
        </authorList>
    </citation>
    <scope>NUCLEOTIDE SEQUENCE</scope>
    <source>
        <strain evidence="3">London</strain>
    </source>
</reference>
<feature type="region of interest" description="Disordered" evidence="1">
    <location>
        <begin position="337"/>
        <end position="386"/>
    </location>
</feature>